<dbReference type="InterPro" id="IPR021858">
    <property type="entry name" value="Fun_TF"/>
</dbReference>
<keyword evidence="1" id="KW-0479">Metal-binding</keyword>
<evidence type="ECO:0000256" key="4">
    <source>
        <dbReference type="ARBA" id="ARBA00023125"/>
    </source>
</evidence>
<proteinExistence type="predicted"/>
<name>A0A319CVX3_9EURO</name>
<evidence type="ECO:0000313" key="9">
    <source>
        <dbReference type="Proteomes" id="UP000247810"/>
    </source>
</evidence>
<keyword evidence="6" id="KW-0539">Nucleus</keyword>
<reference evidence="8 9" key="1">
    <citation type="submission" date="2018-02" db="EMBL/GenBank/DDBJ databases">
        <title>The genomes of Aspergillus section Nigri reveals drivers in fungal speciation.</title>
        <authorList>
            <consortium name="DOE Joint Genome Institute"/>
            <person name="Vesth T.C."/>
            <person name="Nybo J."/>
            <person name="Theobald S."/>
            <person name="Brandl J."/>
            <person name="Frisvad J.C."/>
            <person name="Nielsen K.F."/>
            <person name="Lyhne E.K."/>
            <person name="Kogle M.E."/>
            <person name="Kuo A."/>
            <person name="Riley R."/>
            <person name="Clum A."/>
            <person name="Nolan M."/>
            <person name="Lipzen A."/>
            <person name="Salamov A."/>
            <person name="Henrissat B."/>
            <person name="Wiebenga A."/>
            <person name="De vries R.P."/>
            <person name="Grigoriev I.V."/>
            <person name="Mortensen U.H."/>
            <person name="Andersen M.R."/>
            <person name="Baker S.E."/>
        </authorList>
    </citation>
    <scope>NUCLEOTIDE SEQUENCE [LARGE SCALE GENOMIC DNA]</scope>
    <source>
        <strain evidence="8 9">CBS 707.79</strain>
    </source>
</reference>
<dbReference type="Pfam" id="PF00172">
    <property type="entry name" value="Zn_clus"/>
    <property type="match status" value="1"/>
</dbReference>
<dbReference type="EMBL" id="KZ826041">
    <property type="protein sequence ID" value="PYH89234.1"/>
    <property type="molecule type" value="Genomic_DNA"/>
</dbReference>
<evidence type="ECO:0000256" key="5">
    <source>
        <dbReference type="ARBA" id="ARBA00023163"/>
    </source>
</evidence>
<sequence>MDAPSQPRQRQFTRRSRAGCRTCRARHVKCDETPDTCQRCVASGLRCEYDLTRLPRPATGRALPRWPRPAAALPPGPGGGSVDERHCFAVFYHHTVPMMASWFDSEVWQRLVLQMSHAEPAVYHAVVALSALHEAAAAGADGEVDGAADGAGRELALAGRSPHHRFALAQYGRAMALLRARLTSHDPLVRRLALTCCVVFGCFELFRGHSETAFVHLQNGARILVSQPHALDPTGPEPALAKVFVHLDLHSAQFSEGGPLLSLDAEAPGLEPIRSVADAKHQLDPIVNQILRFRRAWESLRPEASLGVQELAAGLAEQARIQARLHGHQVAFEAFIAGAPPQALSPKDWRSADVIRMQHLGLANILDTGLVASEMVYDSCLPVYQAITCLAAQITRSFQTGPDGRRPNLVLDMGVIPSLFWVCLKCRDVPTRQRALDLLEAWPHREGAYDSVAMAPIARQHMEREGHFLAGDAAGWVVPESARMASLELGTI</sequence>
<dbReference type="InterPro" id="IPR001138">
    <property type="entry name" value="Zn2Cys6_DnaBD"/>
</dbReference>
<dbReference type="GO" id="GO:0000981">
    <property type="term" value="F:DNA-binding transcription factor activity, RNA polymerase II-specific"/>
    <property type="evidence" value="ECO:0007669"/>
    <property type="project" value="InterPro"/>
</dbReference>
<evidence type="ECO:0000313" key="8">
    <source>
        <dbReference type="EMBL" id="PYH89234.1"/>
    </source>
</evidence>
<keyword evidence="9" id="KW-1185">Reference proteome</keyword>
<protein>
    <recommendedName>
        <fullName evidence="7">Zn(2)-C6 fungal-type domain-containing protein</fullName>
    </recommendedName>
</protein>
<dbReference type="CDD" id="cd00067">
    <property type="entry name" value="GAL4"/>
    <property type="match status" value="1"/>
</dbReference>
<dbReference type="PANTHER" id="PTHR36206:SF16">
    <property type="entry name" value="TRANSCRIPTION FACTOR DOMAIN-CONTAINING PROTEIN-RELATED"/>
    <property type="match status" value="1"/>
</dbReference>
<dbReference type="PANTHER" id="PTHR36206">
    <property type="entry name" value="ASPERCRYPTIN BIOSYNTHESIS CLUSTER-SPECIFIC TRANSCRIPTION REGULATOR ATNN-RELATED"/>
    <property type="match status" value="1"/>
</dbReference>
<dbReference type="OrthoDB" id="2593732at2759"/>
<feature type="domain" description="Zn(2)-C6 fungal-type" evidence="7">
    <location>
        <begin position="19"/>
        <end position="49"/>
    </location>
</feature>
<dbReference type="STRING" id="1448320.A0A319CVX3"/>
<evidence type="ECO:0000256" key="3">
    <source>
        <dbReference type="ARBA" id="ARBA00023015"/>
    </source>
</evidence>
<keyword evidence="4" id="KW-0238">DNA-binding</keyword>
<dbReference type="VEuPathDB" id="FungiDB:BO71DRAFT_337144"/>
<dbReference type="InterPro" id="IPR036864">
    <property type="entry name" value="Zn2-C6_fun-type_DNA-bd_sf"/>
</dbReference>
<dbReference type="PROSITE" id="PS00463">
    <property type="entry name" value="ZN2_CY6_FUNGAL_1"/>
    <property type="match status" value="1"/>
</dbReference>
<dbReference type="Proteomes" id="UP000247810">
    <property type="component" value="Unassembled WGS sequence"/>
</dbReference>
<dbReference type="SMART" id="SM00066">
    <property type="entry name" value="GAL4"/>
    <property type="match status" value="1"/>
</dbReference>
<dbReference type="SUPFAM" id="SSF57701">
    <property type="entry name" value="Zn2/Cys6 DNA-binding domain"/>
    <property type="match status" value="1"/>
</dbReference>
<keyword evidence="5" id="KW-0804">Transcription</keyword>
<dbReference type="Pfam" id="PF11951">
    <property type="entry name" value="Fungal_trans_2"/>
    <property type="match status" value="1"/>
</dbReference>
<accession>A0A319CVX3</accession>
<keyword evidence="2" id="KW-0862">Zinc</keyword>
<dbReference type="InterPro" id="IPR052360">
    <property type="entry name" value="Transcr_Regulatory_Proteins"/>
</dbReference>
<dbReference type="GO" id="GO:0009893">
    <property type="term" value="P:positive regulation of metabolic process"/>
    <property type="evidence" value="ECO:0007669"/>
    <property type="project" value="UniProtKB-ARBA"/>
</dbReference>
<dbReference type="GO" id="GO:0008270">
    <property type="term" value="F:zinc ion binding"/>
    <property type="evidence" value="ECO:0007669"/>
    <property type="project" value="InterPro"/>
</dbReference>
<dbReference type="AlphaFoldDB" id="A0A319CVX3"/>
<dbReference type="GO" id="GO:0003677">
    <property type="term" value="F:DNA binding"/>
    <property type="evidence" value="ECO:0007669"/>
    <property type="project" value="UniProtKB-KW"/>
</dbReference>
<evidence type="ECO:0000256" key="1">
    <source>
        <dbReference type="ARBA" id="ARBA00022723"/>
    </source>
</evidence>
<evidence type="ECO:0000259" key="7">
    <source>
        <dbReference type="PROSITE" id="PS50048"/>
    </source>
</evidence>
<gene>
    <name evidence="8" type="ORF">BO71DRAFT_337144</name>
</gene>
<dbReference type="PROSITE" id="PS50048">
    <property type="entry name" value="ZN2_CY6_FUNGAL_2"/>
    <property type="match status" value="1"/>
</dbReference>
<evidence type="ECO:0000256" key="6">
    <source>
        <dbReference type="ARBA" id="ARBA00023242"/>
    </source>
</evidence>
<dbReference type="Gene3D" id="4.10.240.10">
    <property type="entry name" value="Zn(2)-C6 fungal-type DNA-binding domain"/>
    <property type="match status" value="1"/>
</dbReference>
<keyword evidence="3" id="KW-0805">Transcription regulation</keyword>
<evidence type="ECO:0000256" key="2">
    <source>
        <dbReference type="ARBA" id="ARBA00022833"/>
    </source>
</evidence>
<organism evidence="8 9">
    <name type="scientific">Aspergillus ellipticus CBS 707.79</name>
    <dbReference type="NCBI Taxonomy" id="1448320"/>
    <lineage>
        <taxon>Eukaryota</taxon>
        <taxon>Fungi</taxon>
        <taxon>Dikarya</taxon>
        <taxon>Ascomycota</taxon>
        <taxon>Pezizomycotina</taxon>
        <taxon>Eurotiomycetes</taxon>
        <taxon>Eurotiomycetidae</taxon>
        <taxon>Eurotiales</taxon>
        <taxon>Aspergillaceae</taxon>
        <taxon>Aspergillus</taxon>
        <taxon>Aspergillus subgen. Circumdati</taxon>
    </lineage>
</organism>